<dbReference type="RefSeq" id="WP_117177297.1">
    <property type="nucleotide sequence ID" value="NZ_QFZK01000006.1"/>
</dbReference>
<keyword evidence="2" id="KW-0560">Oxidoreductase</keyword>
<organism evidence="2 3">
    <name type="scientific">Rhodoferax lacus</name>
    <dbReference type="NCBI Taxonomy" id="2184758"/>
    <lineage>
        <taxon>Bacteria</taxon>
        <taxon>Pseudomonadati</taxon>
        <taxon>Pseudomonadota</taxon>
        <taxon>Betaproteobacteria</taxon>
        <taxon>Burkholderiales</taxon>
        <taxon>Comamonadaceae</taxon>
        <taxon>Rhodoferax</taxon>
    </lineage>
</organism>
<reference evidence="2 3" key="1">
    <citation type="submission" date="2018-05" db="EMBL/GenBank/DDBJ databases">
        <title>Rhodoferax soyangensis sp.nov., isolated from an oligotrophic freshwater lake.</title>
        <authorList>
            <person name="Park M."/>
        </authorList>
    </citation>
    <scope>NUCLEOTIDE SEQUENCE [LARGE SCALE GENOMIC DNA]</scope>
    <source>
        <strain evidence="2 3">IMCC26218</strain>
    </source>
</reference>
<proteinExistence type="predicted"/>
<dbReference type="AlphaFoldDB" id="A0A3E1RCN8"/>
<evidence type="ECO:0000313" key="2">
    <source>
        <dbReference type="EMBL" id="RFO96792.1"/>
    </source>
</evidence>
<dbReference type="PANTHER" id="PTHR34846:SF10">
    <property type="entry name" value="CYTOPLASMIC PROTEIN"/>
    <property type="match status" value="1"/>
</dbReference>
<sequence>MEPRLNFFKHGPAAMSAMVALEKQCGASGLEKPLMELVRLRASQINGCAYCINTHTADARNAGESEQRLAEVAVWNESKNFSVRERAALEWTESLTQIADSHVPDHVWERVEPHFAPNELVDLTLLVNTINAWNRFAIAFRKLPA</sequence>
<dbReference type="EMBL" id="QFZK01000006">
    <property type="protein sequence ID" value="RFO96792.1"/>
    <property type="molecule type" value="Genomic_DNA"/>
</dbReference>
<dbReference type="Proteomes" id="UP000260665">
    <property type="component" value="Unassembled WGS sequence"/>
</dbReference>
<dbReference type="InterPro" id="IPR029032">
    <property type="entry name" value="AhpD-like"/>
</dbReference>
<feature type="domain" description="Carboxymuconolactone decarboxylase-like" evidence="1">
    <location>
        <begin position="12"/>
        <end position="93"/>
    </location>
</feature>
<protein>
    <submittedName>
        <fullName evidence="2">Alkylhydroperoxidase</fullName>
    </submittedName>
</protein>
<gene>
    <name evidence="2" type="ORF">DIC66_11520</name>
</gene>
<dbReference type="InterPro" id="IPR003779">
    <property type="entry name" value="CMD-like"/>
</dbReference>
<keyword evidence="2" id="KW-0575">Peroxidase</keyword>
<comment type="caution">
    <text evidence="2">The sequence shown here is derived from an EMBL/GenBank/DDBJ whole genome shotgun (WGS) entry which is preliminary data.</text>
</comment>
<name>A0A3E1RCN8_9BURK</name>
<dbReference type="PANTHER" id="PTHR34846">
    <property type="entry name" value="4-CARBOXYMUCONOLACTONE DECARBOXYLASE FAMILY PROTEIN (AFU_ORTHOLOGUE AFUA_6G11590)"/>
    <property type="match status" value="1"/>
</dbReference>
<dbReference type="NCBIfam" id="TIGR00778">
    <property type="entry name" value="ahpD_dom"/>
    <property type="match status" value="1"/>
</dbReference>
<dbReference type="OrthoDB" id="9801997at2"/>
<dbReference type="SUPFAM" id="SSF69118">
    <property type="entry name" value="AhpD-like"/>
    <property type="match status" value="1"/>
</dbReference>
<accession>A0A3E1RCN8</accession>
<evidence type="ECO:0000313" key="3">
    <source>
        <dbReference type="Proteomes" id="UP000260665"/>
    </source>
</evidence>
<keyword evidence="3" id="KW-1185">Reference proteome</keyword>
<evidence type="ECO:0000259" key="1">
    <source>
        <dbReference type="Pfam" id="PF02627"/>
    </source>
</evidence>
<dbReference type="GO" id="GO:0051920">
    <property type="term" value="F:peroxiredoxin activity"/>
    <property type="evidence" value="ECO:0007669"/>
    <property type="project" value="InterPro"/>
</dbReference>
<dbReference type="Pfam" id="PF02627">
    <property type="entry name" value="CMD"/>
    <property type="match status" value="1"/>
</dbReference>
<dbReference type="Gene3D" id="1.20.1290.10">
    <property type="entry name" value="AhpD-like"/>
    <property type="match status" value="1"/>
</dbReference>
<dbReference type="InterPro" id="IPR004675">
    <property type="entry name" value="AhpD_core"/>
</dbReference>